<dbReference type="PANTHER" id="PTHR47466">
    <property type="match status" value="1"/>
</dbReference>
<proteinExistence type="inferred from homology"/>
<comment type="caution">
    <text evidence="10">The sequence shown here is derived from an EMBL/GenBank/DDBJ whole genome shotgun (WGS) entry which is preliminary data.</text>
</comment>
<dbReference type="CDD" id="cd04275">
    <property type="entry name" value="ZnMc_pappalysin_like"/>
    <property type="match status" value="1"/>
</dbReference>
<keyword evidence="8" id="KW-1015">Disulfide bond</keyword>
<evidence type="ECO:0000256" key="3">
    <source>
        <dbReference type="ARBA" id="ARBA00022723"/>
    </source>
</evidence>
<evidence type="ECO:0000256" key="5">
    <source>
        <dbReference type="ARBA" id="ARBA00022801"/>
    </source>
</evidence>
<evidence type="ECO:0000313" key="11">
    <source>
        <dbReference type="Proteomes" id="UP000774570"/>
    </source>
</evidence>
<dbReference type="Proteomes" id="UP000774570">
    <property type="component" value="Unassembled WGS sequence"/>
</dbReference>
<dbReference type="InterPro" id="IPR024079">
    <property type="entry name" value="MetalloPept_cat_dom_sf"/>
</dbReference>
<dbReference type="InterPro" id="IPR008754">
    <property type="entry name" value="Peptidase_M43"/>
</dbReference>
<dbReference type="SUPFAM" id="SSF55486">
    <property type="entry name" value="Metalloproteases ('zincins'), catalytic domain"/>
    <property type="match status" value="1"/>
</dbReference>
<keyword evidence="2" id="KW-0645">Protease</keyword>
<dbReference type="EMBL" id="JAIBOA010000009">
    <property type="protein sequence ID" value="MBW8483851.1"/>
    <property type="molecule type" value="Genomic_DNA"/>
</dbReference>
<evidence type="ECO:0000256" key="7">
    <source>
        <dbReference type="ARBA" id="ARBA00023049"/>
    </source>
</evidence>
<evidence type="ECO:0000256" key="4">
    <source>
        <dbReference type="ARBA" id="ARBA00022729"/>
    </source>
</evidence>
<dbReference type="PANTHER" id="PTHR47466:SF1">
    <property type="entry name" value="METALLOPROTEASE MEP1 (AFU_ORTHOLOGUE AFUA_1G07730)-RELATED"/>
    <property type="match status" value="1"/>
</dbReference>
<accession>A0ABS7FU73</accession>
<name>A0ABS7FU73_9ACTN</name>
<evidence type="ECO:0000259" key="9">
    <source>
        <dbReference type="Pfam" id="PF05572"/>
    </source>
</evidence>
<evidence type="ECO:0000313" key="10">
    <source>
        <dbReference type="EMBL" id="MBW8483851.1"/>
    </source>
</evidence>
<evidence type="ECO:0000256" key="2">
    <source>
        <dbReference type="ARBA" id="ARBA00022670"/>
    </source>
</evidence>
<evidence type="ECO:0000256" key="1">
    <source>
        <dbReference type="ARBA" id="ARBA00008721"/>
    </source>
</evidence>
<gene>
    <name evidence="10" type="ORF">K1Y72_15800</name>
</gene>
<dbReference type="Pfam" id="PF05572">
    <property type="entry name" value="Peptidase_M43"/>
    <property type="match status" value="1"/>
</dbReference>
<feature type="domain" description="Peptidase M43 pregnancy-associated plasma-A" evidence="9">
    <location>
        <begin position="167"/>
        <end position="249"/>
    </location>
</feature>
<keyword evidence="6" id="KW-0862">Zinc</keyword>
<protein>
    <submittedName>
        <fullName evidence="10">Zinc metalloprotease</fullName>
    </submittedName>
</protein>
<keyword evidence="5" id="KW-0378">Hydrolase</keyword>
<reference evidence="10 11" key="1">
    <citation type="submission" date="2021-07" db="EMBL/GenBank/DDBJ databases">
        <title>Actinomadura sp. PM05-2 isolated from lichen.</title>
        <authorList>
            <person name="Somphong A."/>
            <person name="Phongsopitanun W."/>
            <person name="Tanasupawat S."/>
            <person name="Peongsungnone V."/>
        </authorList>
    </citation>
    <scope>NUCLEOTIDE SEQUENCE [LARGE SCALE GENOMIC DNA]</scope>
    <source>
        <strain evidence="10 11">PM05-2</strain>
    </source>
</reference>
<evidence type="ECO:0000256" key="6">
    <source>
        <dbReference type="ARBA" id="ARBA00022833"/>
    </source>
</evidence>
<comment type="similarity">
    <text evidence="1">Belongs to the peptidase M43B family.</text>
</comment>
<dbReference type="Gene3D" id="3.40.390.10">
    <property type="entry name" value="Collagenase (Catalytic Domain)"/>
    <property type="match status" value="1"/>
</dbReference>
<keyword evidence="4" id="KW-0732">Signal</keyword>
<keyword evidence="3" id="KW-0479">Metal-binding</keyword>
<sequence>MGGASEPLLAGLKRALLGRFGTADETKVAAARRDERTVVPVQVHVLTAGAAGRAAAGAVEEQIATLDAAYGGRFGGVDTGVSFRLAGTDTTDNAAWFREPERYEKAMKGALRKGGPGTLNLYTAAVGADVLGFSTFPQWYASAPKADGVVVDYRTLPGGPYRHFDRGFTAVHETGHWLGLFHTFENGCRTPGDGIADTPYEAGPAEGCPEGRDSCAQAGADPVHNFMDYGWDECMQEFTPDQGVRIRAAWAAFRAPKSALAASHGGRGVRPVRGNR</sequence>
<keyword evidence="11" id="KW-1185">Reference proteome</keyword>
<keyword evidence="7 10" id="KW-0482">Metalloprotease</keyword>
<evidence type="ECO:0000256" key="8">
    <source>
        <dbReference type="ARBA" id="ARBA00023157"/>
    </source>
</evidence>
<dbReference type="GO" id="GO:0008237">
    <property type="term" value="F:metallopeptidase activity"/>
    <property type="evidence" value="ECO:0007669"/>
    <property type="project" value="UniProtKB-KW"/>
</dbReference>
<organism evidence="10 11">
    <name type="scientific">Actinomadura parmotrematis</name>
    <dbReference type="NCBI Taxonomy" id="2864039"/>
    <lineage>
        <taxon>Bacteria</taxon>
        <taxon>Bacillati</taxon>
        <taxon>Actinomycetota</taxon>
        <taxon>Actinomycetes</taxon>
        <taxon>Streptosporangiales</taxon>
        <taxon>Thermomonosporaceae</taxon>
        <taxon>Actinomadura</taxon>
    </lineage>
</organism>